<reference evidence="1" key="1">
    <citation type="submission" date="2019-11" db="EMBL/GenBank/DDBJ databases">
        <authorList>
            <person name="Liu Y."/>
            <person name="Hou J."/>
            <person name="Li T.-Q."/>
            <person name="Guan C.-H."/>
            <person name="Wu X."/>
            <person name="Wu H.-Z."/>
            <person name="Ling F."/>
            <person name="Zhang R."/>
            <person name="Shi X.-G."/>
            <person name="Ren J.-P."/>
            <person name="Chen E.-F."/>
            <person name="Sun J.-M."/>
        </authorList>
    </citation>
    <scope>NUCLEOTIDE SEQUENCE</scope>
    <source>
        <strain evidence="1">Adult_tree_wgs_1</strain>
        <tissue evidence="1">Leaves</tissue>
    </source>
</reference>
<name>A0A834H3U0_RHOSS</name>
<organism evidence="1 2">
    <name type="scientific">Rhododendron simsii</name>
    <name type="common">Sims's rhododendron</name>
    <dbReference type="NCBI Taxonomy" id="118357"/>
    <lineage>
        <taxon>Eukaryota</taxon>
        <taxon>Viridiplantae</taxon>
        <taxon>Streptophyta</taxon>
        <taxon>Embryophyta</taxon>
        <taxon>Tracheophyta</taxon>
        <taxon>Spermatophyta</taxon>
        <taxon>Magnoliopsida</taxon>
        <taxon>eudicotyledons</taxon>
        <taxon>Gunneridae</taxon>
        <taxon>Pentapetalae</taxon>
        <taxon>asterids</taxon>
        <taxon>Ericales</taxon>
        <taxon>Ericaceae</taxon>
        <taxon>Ericoideae</taxon>
        <taxon>Rhodoreae</taxon>
        <taxon>Rhododendron</taxon>
    </lineage>
</organism>
<evidence type="ECO:0000313" key="1">
    <source>
        <dbReference type="EMBL" id="KAF7147091.1"/>
    </source>
</evidence>
<protein>
    <submittedName>
        <fullName evidence="1">Uncharacterized protein</fullName>
    </submittedName>
</protein>
<dbReference type="Proteomes" id="UP000626092">
    <property type="component" value="Unassembled WGS sequence"/>
</dbReference>
<keyword evidence="2" id="KW-1185">Reference proteome</keyword>
<evidence type="ECO:0000313" key="2">
    <source>
        <dbReference type="Proteomes" id="UP000626092"/>
    </source>
</evidence>
<proteinExistence type="predicted"/>
<accession>A0A834H3U0</accession>
<dbReference type="AlphaFoldDB" id="A0A834H3U0"/>
<comment type="caution">
    <text evidence="1">The sequence shown here is derived from an EMBL/GenBank/DDBJ whole genome shotgun (WGS) entry which is preliminary data.</text>
</comment>
<dbReference type="EMBL" id="WJXA01000003">
    <property type="protein sequence ID" value="KAF7147091.1"/>
    <property type="molecule type" value="Genomic_DNA"/>
</dbReference>
<sequence length="138" mass="15022">MYKGKTGNHLTRALNVEHILTAVMHKPIAGNNVNNRKLIRHLEKDNGGIQEIIERECAVSCFTVLVERDEAAAACKDGGEEAAACEDGDEDKTCIGKARRMSEVRVSGECFKVVVERDEAAAACETVGGEEAVCEDWD</sequence>
<gene>
    <name evidence="1" type="ORF">RHSIM_Rhsim03G0107700</name>
</gene>